<feature type="transmembrane region" description="Helical" evidence="1">
    <location>
        <begin position="48"/>
        <end position="72"/>
    </location>
</feature>
<feature type="transmembrane region" description="Helical" evidence="1">
    <location>
        <begin position="171"/>
        <end position="194"/>
    </location>
</feature>
<gene>
    <name evidence="2" type="ORF">BDZ94DRAFT_1324126</name>
</gene>
<dbReference type="EMBL" id="MU150299">
    <property type="protein sequence ID" value="KAF9460429.1"/>
    <property type="molecule type" value="Genomic_DNA"/>
</dbReference>
<keyword evidence="3" id="KW-1185">Reference proteome</keyword>
<keyword evidence="1" id="KW-0812">Transmembrane</keyword>
<evidence type="ECO:0000313" key="3">
    <source>
        <dbReference type="Proteomes" id="UP000807353"/>
    </source>
</evidence>
<dbReference type="AlphaFoldDB" id="A0A9P5Y0G8"/>
<proteinExistence type="predicted"/>
<evidence type="ECO:0000256" key="1">
    <source>
        <dbReference type="SAM" id="Phobius"/>
    </source>
</evidence>
<reference evidence="2" key="1">
    <citation type="submission" date="2020-11" db="EMBL/GenBank/DDBJ databases">
        <authorList>
            <consortium name="DOE Joint Genome Institute"/>
            <person name="Ahrendt S."/>
            <person name="Riley R."/>
            <person name="Andreopoulos W."/>
            <person name="Labutti K."/>
            <person name="Pangilinan J."/>
            <person name="Ruiz-Duenas F.J."/>
            <person name="Barrasa J.M."/>
            <person name="Sanchez-Garcia M."/>
            <person name="Camarero S."/>
            <person name="Miyauchi S."/>
            <person name="Serrano A."/>
            <person name="Linde D."/>
            <person name="Babiker R."/>
            <person name="Drula E."/>
            <person name="Ayuso-Fernandez I."/>
            <person name="Pacheco R."/>
            <person name="Padilla G."/>
            <person name="Ferreira P."/>
            <person name="Barriuso J."/>
            <person name="Kellner H."/>
            <person name="Castanera R."/>
            <person name="Alfaro M."/>
            <person name="Ramirez L."/>
            <person name="Pisabarro A.G."/>
            <person name="Kuo A."/>
            <person name="Tritt A."/>
            <person name="Lipzen A."/>
            <person name="He G."/>
            <person name="Yan M."/>
            <person name="Ng V."/>
            <person name="Cullen D."/>
            <person name="Martin F."/>
            <person name="Rosso M.-N."/>
            <person name="Henrissat B."/>
            <person name="Hibbett D."/>
            <person name="Martinez A.T."/>
            <person name="Grigoriev I.V."/>
        </authorList>
    </citation>
    <scope>NUCLEOTIDE SEQUENCE</scope>
    <source>
        <strain evidence="2">CBS 247.69</strain>
    </source>
</reference>
<keyword evidence="1" id="KW-1133">Transmembrane helix</keyword>
<keyword evidence="1" id="KW-0472">Membrane</keyword>
<evidence type="ECO:0000313" key="2">
    <source>
        <dbReference type="EMBL" id="KAF9460429.1"/>
    </source>
</evidence>
<organism evidence="2 3">
    <name type="scientific">Collybia nuda</name>
    <dbReference type="NCBI Taxonomy" id="64659"/>
    <lineage>
        <taxon>Eukaryota</taxon>
        <taxon>Fungi</taxon>
        <taxon>Dikarya</taxon>
        <taxon>Basidiomycota</taxon>
        <taxon>Agaricomycotina</taxon>
        <taxon>Agaricomycetes</taxon>
        <taxon>Agaricomycetidae</taxon>
        <taxon>Agaricales</taxon>
        <taxon>Tricholomatineae</taxon>
        <taxon>Clitocybaceae</taxon>
        <taxon>Collybia</taxon>
    </lineage>
</organism>
<feature type="transmembrane region" description="Helical" evidence="1">
    <location>
        <begin position="129"/>
        <end position="151"/>
    </location>
</feature>
<comment type="caution">
    <text evidence="2">The sequence shown here is derived from an EMBL/GenBank/DDBJ whole genome shotgun (WGS) entry which is preliminary data.</text>
</comment>
<feature type="transmembrane region" description="Helical" evidence="1">
    <location>
        <begin position="258"/>
        <end position="279"/>
    </location>
</feature>
<protein>
    <submittedName>
        <fullName evidence="2">Uncharacterized protein</fullName>
    </submittedName>
</protein>
<feature type="transmembrane region" description="Helical" evidence="1">
    <location>
        <begin position="12"/>
        <end position="36"/>
    </location>
</feature>
<feature type="transmembrane region" description="Helical" evidence="1">
    <location>
        <begin position="230"/>
        <end position="252"/>
    </location>
</feature>
<dbReference type="OrthoDB" id="3357408at2759"/>
<sequence length="350" mass="38874">MAHFRISEAQIISLFLESVAWGILLICFISCMKTLLFTPDGVKRRGAINWQMLSVSVLTFLVATFDISIALYHNIVAFVQFTGPGGPDAELTNISDWVNVMKTADVVISTMLGDGMLFYRCWIIYQRSWLAAFPSLLLWLACLGLGISVIYFESTLHSRILVNANQLVPLITAYLAGTIVLNVITTFLIVWRLWRVERTNRRHGLLDASGVRSQLFSVETSKRRSKLMDVAFTLVESGMIYTVTTVITFITYVVKNNAVYVVSSVGVQAVGIAFDLIIIRSVTRQTNEADRAYDASHSIQFVRSNAALGGKGYASRGATQEQDRGNTIPMQIMVSQSQDRISGDFSRKAG</sequence>
<name>A0A9P5Y0G8_9AGAR</name>
<dbReference type="Proteomes" id="UP000807353">
    <property type="component" value="Unassembled WGS sequence"/>
</dbReference>
<accession>A0A9P5Y0G8</accession>